<dbReference type="WBParaSite" id="nRc.2.0.1.t03538-RA">
    <property type="protein sequence ID" value="nRc.2.0.1.t03538-RA"/>
    <property type="gene ID" value="nRc.2.0.1.g03538"/>
</dbReference>
<dbReference type="AlphaFoldDB" id="A0A915HNL8"/>
<evidence type="ECO:0000313" key="1">
    <source>
        <dbReference type="Proteomes" id="UP000887565"/>
    </source>
</evidence>
<name>A0A915HNL8_ROMCU</name>
<evidence type="ECO:0000313" key="2">
    <source>
        <dbReference type="WBParaSite" id="nRc.2.0.1.t03538-RA"/>
    </source>
</evidence>
<organism evidence="1 2">
    <name type="scientific">Romanomermis culicivorax</name>
    <name type="common">Nematode worm</name>
    <dbReference type="NCBI Taxonomy" id="13658"/>
    <lineage>
        <taxon>Eukaryota</taxon>
        <taxon>Metazoa</taxon>
        <taxon>Ecdysozoa</taxon>
        <taxon>Nematoda</taxon>
        <taxon>Enoplea</taxon>
        <taxon>Dorylaimia</taxon>
        <taxon>Mermithida</taxon>
        <taxon>Mermithoidea</taxon>
        <taxon>Mermithidae</taxon>
        <taxon>Romanomermis</taxon>
    </lineage>
</organism>
<protein>
    <submittedName>
        <fullName evidence="2">Ovule protein</fullName>
    </submittedName>
</protein>
<reference evidence="2" key="1">
    <citation type="submission" date="2022-11" db="UniProtKB">
        <authorList>
            <consortium name="WormBaseParasite"/>
        </authorList>
    </citation>
    <scope>IDENTIFICATION</scope>
</reference>
<proteinExistence type="predicted"/>
<keyword evidence="1" id="KW-1185">Reference proteome</keyword>
<sequence length="79" mass="8905">MQSLGAKNIVQKSPGIYKQFSGAKSRGPFQLYILSHFPKTPPILTAMSAYNNNSSLEIYDNVTWHYLAWILTLICIINS</sequence>
<accession>A0A915HNL8</accession>
<dbReference type="Proteomes" id="UP000887565">
    <property type="component" value="Unplaced"/>
</dbReference>